<keyword evidence="2" id="KW-1185">Reference proteome</keyword>
<accession>A0ABQ6X3M9</accession>
<organism evidence="1 2">
    <name type="scientific">Aspergillus pseudocaelatus</name>
    <dbReference type="NCBI Taxonomy" id="1825620"/>
    <lineage>
        <taxon>Eukaryota</taxon>
        <taxon>Fungi</taxon>
        <taxon>Dikarya</taxon>
        <taxon>Ascomycota</taxon>
        <taxon>Pezizomycotina</taxon>
        <taxon>Eurotiomycetes</taxon>
        <taxon>Eurotiomycetidae</taxon>
        <taxon>Eurotiales</taxon>
        <taxon>Aspergillaceae</taxon>
        <taxon>Aspergillus</taxon>
        <taxon>Aspergillus subgen. Circumdati</taxon>
    </lineage>
</organism>
<reference evidence="1 2" key="1">
    <citation type="submission" date="2019-04" db="EMBL/GenBank/DDBJ databases">
        <authorList>
            <consortium name="DOE Joint Genome Institute"/>
            <person name="Mondo S."/>
            <person name="Kjaerbolling I."/>
            <person name="Vesth T."/>
            <person name="Frisvad J.C."/>
            <person name="Nybo J.L."/>
            <person name="Theobald S."/>
            <person name="Kildgaard S."/>
            <person name="Isbrandt T."/>
            <person name="Kuo A."/>
            <person name="Sato A."/>
            <person name="Lyhne E.K."/>
            <person name="Kogle M.E."/>
            <person name="Wiebenga A."/>
            <person name="Kun R.S."/>
            <person name="Lubbers R.J."/>
            <person name="Makela M.R."/>
            <person name="Barry K."/>
            <person name="Chovatia M."/>
            <person name="Clum A."/>
            <person name="Daum C."/>
            <person name="Haridas S."/>
            <person name="He G."/>
            <person name="LaButti K."/>
            <person name="Lipzen A."/>
            <person name="Riley R."/>
            <person name="Salamov A."/>
            <person name="Simmons B.A."/>
            <person name="Magnuson J.K."/>
            <person name="Henrissat B."/>
            <person name="Mortensen U.H."/>
            <person name="Larsen T.O."/>
            <person name="Devries R.P."/>
            <person name="Grigoriev I.V."/>
            <person name="Machida M."/>
            <person name="Baker S.E."/>
            <person name="Andersen M.R."/>
            <person name="Cantor M.N."/>
            <person name="Hua S.X."/>
        </authorList>
    </citation>
    <scope>NUCLEOTIDE SEQUENCE [LARGE SCALE GENOMIC DNA]</scope>
    <source>
        <strain evidence="1 2">CBS 117616</strain>
    </source>
</reference>
<evidence type="ECO:0000313" key="1">
    <source>
        <dbReference type="EMBL" id="KAE8423911.1"/>
    </source>
</evidence>
<gene>
    <name evidence="1" type="ORF">BDV36DRAFT_290007</name>
</gene>
<dbReference type="EMBL" id="ML735687">
    <property type="protein sequence ID" value="KAE8423911.1"/>
    <property type="molecule type" value="Genomic_DNA"/>
</dbReference>
<proteinExistence type="predicted"/>
<evidence type="ECO:0000313" key="2">
    <source>
        <dbReference type="Proteomes" id="UP000325395"/>
    </source>
</evidence>
<dbReference type="Proteomes" id="UP000325395">
    <property type="component" value="Unassembled WGS sequence"/>
</dbReference>
<protein>
    <submittedName>
        <fullName evidence="1">Uncharacterized protein</fullName>
    </submittedName>
</protein>
<name>A0ABQ6X3M9_9EURO</name>
<sequence>MTIPSLTRDKENQYLKGQASELKQRHLADSEKIRRLQDLVSHGREDASEADKLHHEELKTLYSKINSLQMRREGLHDDQVLDIMRSLNQNLELWIKSNFKDVKILAGLTGHFDVQFPRSSPQRRALIQGHVTEMIYNSIFAPYYFGLPNDPWGEFIEAIKAGVGQTQPEGTWHDWRGVTCDAIEQTMKDSQEALFTYIITSIEEQFGTYSSTEEKQRKRQLRELLGKCASLKAALNRQQNVFYFYRSDCGANFSTTSMTFAGGEDGPATKVRICLWPGLMKQNYMTTGSVFEAELVWTMN</sequence>